<dbReference type="Gene3D" id="6.10.250.600">
    <property type="match status" value="1"/>
</dbReference>
<comment type="similarity">
    <text evidence="2 5">Belongs to the acyl-CoA dehydrogenase family.</text>
</comment>
<evidence type="ECO:0000256" key="2">
    <source>
        <dbReference type="ARBA" id="ARBA00009347"/>
    </source>
</evidence>
<dbReference type="RefSeq" id="WP_069111619.1">
    <property type="nucleotide sequence ID" value="NZ_FNUC01000003.1"/>
</dbReference>
<dbReference type="InterPro" id="IPR006091">
    <property type="entry name" value="Acyl-CoA_Oxase/DH_mid-dom"/>
</dbReference>
<keyword evidence="10" id="KW-1185">Reference proteome</keyword>
<organism evidence="9 10">
    <name type="scientific">Jiangella alba</name>
    <dbReference type="NCBI Taxonomy" id="561176"/>
    <lineage>
        <taxon>Bacteria</taxon>
        <taxon>Bacillati</taxon>
        <taxon>Actinomycetota</taxon>
        <taxon>Actinomycetes</taxon>
        <taxon>Jiangellales</taxon>
        <taxon>Jiangellaceae</taxon>
        <taxon>Jiangella</taxon>
    </lineage>
</organism>
<feature type="domain" description="Acyl-CoA oxidase/dehydrogenase middle" evidence="7">
    <location>
        <begin position="178"/>
        <end position="271"/>
    </location>
</feature>
<reference evidence="10" key="1">
    <citation type="submission" date="2016-10" db="EMBL/GenBank/DDBJ databases">
        <authorList>
            <person name="Varghese N."/>
            <person name="Submissions S."/>
        </authorList>
    </citation>
    <scope>NUCLEOTIDE SEQUENCE [LARGE SCALE GENOMIC DNA]</scope>
    <source>
        <strain evidence="10">DSM 45237</strain>
    </source>
</reference>
<dbReference type="InterPro" id="IPR009100">
    <property type="entry name" value="AcylCoA_DH/oxidase_NM_dom_sf"/>
</dbReference>
<dbReference type="OrthoDB" id="9771038at2"/>
<keyword evidence="4 5" id="KW-0274">FAD</keyword>
<dbReference type="InterPro" id="IPR052904">
    <property type="entry name" value="Acyl-CoA_dehydrogenase-like"/>
</dbReference>
<keyword evidence="5" id="KW-0560">Oxidoreductase</keyword>
<evidence type="ECO:0000313" key="9">
    <source>
        <dbReference type="EMBL" id="SEE91541.1"/>
    </source>
</evidence>
<evidence type="ECO:0000256" key="4">
    <source>
        <dbReference type="ARBA" id="ARBA00022827"/>
    </source>
</evidence>
<dbReference type="Gene3D" id="1.20.140.10">
    <property type="entry name" value="Butyryl-CoA Dehydrogenase, subunit A, domain 3"/>
    <property type="match status" value="1"/>
</dbReference>
<feature type="domain" description="Acyl-CoA dehydrogenase/oxidase C-terminal" evidence="6">
    <location>
        <begin position="282"/>
        <end position="435"/>
    </location>
</feature>
<gene>
    <name evidence="9" type="ORF">SAMN04488561_3342</name>
</gene>
<dbReference type="PROSITE" id="PS00072">
    <property type="entry name" value="ACYL_COA_DH_1"/>
    <property type="match status" value="1"/>
</dbReference>
<dbReference type="PANTHER" id="PTHR42707:SF3">
    <property type="entry name" value="ACYL-COA DEHYDROGENASE AIDB-RELATED"/>
    <property type="match status" value="1"/>
</dbReference>
<dbReference type="GO" id="GO:0003995">
    <property type="term" value="F:acyl-CoA dehydrogenase activity"/>
    <property type="evidence" value="ECO:0007669"/>
    <property type="project" value="InterPro"/>
</dbReference>
<dbReference type="PANTHER" id="PTHR42707">
    <property type="entry name" value="ACYL-COA DEHYDROGENASE"/>
    <property type="match status" value="1"/>
</dbReference>
<dbReference type="Pfam" id="PF18158">
    <property type="entry name" value="AidB_N"/>
    <property type="match status" value="1"/>
</dbReference>
<dbReference type="Gene3D" id="2.40.110.20">
    <property type="match status" value="1"/>
</dbReference>
<dbReference type="InterPro" id="IPR009075">
    <property type="entry name" value="AcylCo_DH/oxidase_C"/>
</dbReference>
<dbReference type="PROSITE" id="PS00073">
    <property type="entry name" value="ACYL_COA_DH_2"/>
    <property type="match status" value="1"/>
</dbReference>
<feature type="domain" description="Adaptive response protein AidB N-terminal" evidence="8">
    <location>
        <begin position="9"/>
        <end position="164"/>
    </location>
</feature>
<protein>
    <submittedName>
        <fullName evidence="9">Putative acyl-CoA dehydrogenase</fullName>
    </submittedName>
</protein>
<dbReference type="InterPro" id="IPR006089">
    <property type="entry name" value="Acyl-CoA_DH_CS"/>
</dbReference>
<evidence type="ECO:0000256" key="3">
    <source>
        <dbReference type="ARBA" id="ARBA00022630"/>
    </source>
</evidence>
<dbReference type="SUPFAM" id="SSF56645">
    <property type="entry name" value="Acyl-CoA dehydrogenase NM domain-like"/>
    <property type="match status" value="1"/>
</dbReference>
<sequence>MEATHEVTNQPPPLTGYDVFGADAALVEAVGRHAPAAAGAELPALGRLAGSAEAQRWAREADVNGPVLRTHDRYGHRLDEVDFHPSWHRLMATAVEHGLHAAPWASPEPGAHAVRAAKFLVWSQLEAAHLCPVSMTYAAVPALRTDAAVAAGWEPLLTSPAYDPGLRPPAAKAAALAGMAMTEKQGGSDVRANTTRAEPTGGGWYRLTGHKWFCSAPMNDVFLVLAQAPGGLTCFVLPRVLDDGGRNAVRLQRLKDKLGNRANASAEIELDGALAQRLGDEGRGVATIIEMVAATRLDCVLGSAALLRRSVAEATWHAAHRSAFGARLADSELMRAVLADLALESEAATALAMRLAASVDAAADPHERALRRIGLPLAKYWVCKRTPGAVAEALECLGGNGYVEESGMPRLYREAPLNSIWEGAGNIQALDLLRVLTREPDAVAAWRTEVEAAKGHDRRLDDALAAVTATLMSGDLAGLSAAAARRAGAGVGGPLGTDGAGGAGVGVRTAAAGVDGAGAPGQARVLAGHMAVLLQASLLVRFAPAAVADAFCASRLDARHGVYGALPAGLDTAAIVERATPEAP</sequence>
<dbReference type="InterPro" id="IPR041504">
    <property type="entry name" value="AidB_N"/>
</dbReference>
<dbReference type="Pfam" id="PF02770">
    <property type="entry name" value="Acyl-CoA_dh_M"/>
    <property type="match status" value="1"/>
</dbReference>
<dbReference type="SUPFAM" id="SSF47203">
    <property type="entry name" value="Acyl-CoA dehydrogenase C-terminal domain-like"/>
    <property type="match status" value="1"/>
</dbReference>
<evidence type="ECO:0000259" key="8">
    <source>
        <dbReference type="Pfam" id="PF18158"/>
    </source>
</evidence>
<evidence type="ECO:0000259" key="6">
    <source>
        <dbReference type="Pfam" id="PF00441"/>
    </source>
</evidence>
<dbReference type="Proteomes" id="UP000181980">
    <property type="component" value="Unassembled WGS sequence"/>
</dbReference>
<keyword evidence="3 5" id="KW-0285">Flavoprotein</keyword>
<accession>A0A1H5MSC5</accession>
<evidence type="ECO:0000256" key="1">
    <source>
        <dbReference type="ARBA" id="ARBA00001974"/>
    </source>
</evidence>
<proteinExistence type="inferred from homology"/>
<evidence type="ECO:0000259" key="7">
    <source>
        <dbReference type="Pfam" id="PF02770"/>
    </source>
</evidence>
<dbReference type="AlphaFoldDB" id="A0A1H5MSC5"/>
<evidence type="ECO:0000256" key="5">
    <source>
        <dbReference type="RuleBase" id="RU362125"/>
    </source>
</evidence>
<name>A0A1H5MSC5_9ACTN</name>
<dbReference type="InterPro" id="IPR036250">
    <property type="entry name" value="AcylCo_DH-like_C"/>
</dbReference>
<comment type="cofactor">
    <cofactor evidence="1 5">
        <name>FAD</name>
        <dbReference type="ChEBI" id="CHEBI:57692"/>
    </cofactor>
</comment>
<evidence type="ECO:0000313" key="10">
    <source>
        <dbReference type="Proteomes" id="UP000181980"/>
    </source>
</evidence>
<dbReference type="STRING" id="561176.SAMN04488561_3342"/>
<dbReference type="EMBL" id="FNUC01000003">
    <property type="protein sequence ID" value="SEE91541.1"/>
    <property type="molecule type" value="Genomic_DNA"/>
</dbReference>
<dbReference type="Pfam" id="PF00441">
    <property type="entry name" value="Acyl-CoA_dh_1"/>
    <property type="match status" value="1"/>
</dbReference>